<dbReference type="GO" id="GO:0003857">
    <property type="term" value="F:(3S)-3-hydroxyacyl-CoA dehydrogenase (NAD+) activity"/>
    <property type="evidence" value="ECO:0007669"/>
    <property type="project" value="TreeGrafter"/>
</dbReference>
<dbReference type="PANTHER" id="PTHR13078">
    <property type="entry name" value="PEROXISOMAL MULTIFUNCTIONAL ENZYME TYPE 2-RELATED"/>
    <property type="match status" value="1"/>
</dbReference>
<feature type="region of interest" description="Disordered" evidence="1">
    <location>
        <begin position="148"/>
        <end position="169"/>
    </location>
</feature>
<dbReference type="InterPro" id="IPR054357">
    <property type="entry name" value="MFE-2_N"/>
</dbReference>
<dbReference type="PANTHER" id="PTHR13078:SF56">
    <property type="entry name" value="PEROXISOMAL MULTIFUNCTIONAL ENZYME TYPE 2"/>
    <property type="match status" value="1"/>
</dbReference>
<feature type="domain" description="MaoC-like" evidence="2">
    <location>
        <begin position="162"/>
        <end position="275"/>
    </location>
</feature>
<dbReference type="CDD" id="cd03448">
    <property type="entry name" value="HDE_HSD"/>
    <property type="match status" value="1"/>
</dbReference>
<evidence type="ECO:0008006" key="5">
    <source>
        <dbReference type="Google" id="ProtNLM"/>
    </source>
</evidence>
<evidence type="ECO:0000256" key="1">
    <source>
        <dbReference type="SAM" id="MobiDB-lite"/>
    </source>
</evidence>
<evidence type="ECO:0000313" key="4">
    <source>
        <dbReference type="EMBL" id="SVA77365.1"/>
    </source>
</evidence>
<sequence length="291" mass="31736">MAIDHSQLMALESTGNVARYGDREAMLYALSIGMGRDPLNTAELDFVFEKNPLKTVPTMASVLAPIPLLKDCGYDYTKVLHAEQHLVLHRPLPQDSELIADARVIEAYDKGADKGALIYTETTARTTTDDEPLFTTTSGIFARGDGGFGGATGPSPTPHPIPDRPADTSCSIKTRDDQALLYRLNGDRNPLHADPDLATRVGFPVPILHGLCTYGTACLAVLKTICHYDHTSITGFDVRFSAPVYPGETIITDLWRDGNIVSFECRVKEREVTVIRNGKCTLTDSPTGENQ</sequence>
<gene>
    <name evidence="4" type="ORF">METZ01_LOCUS130219</name>
</gene>
<dbReference type="InterPro" id="IPR029069">
    <property type="entry name" value="HotDog_dom_sf"/>
</dbReference>
<feature type="domain" description="Peroxisomal multifunctional enzyme type 2-like N-terminal" evidence="3">
    <location>
        <begin position="20"/>
        <end position="144"/>
    </location>
</feature>
<evidence type="ECO:0000259" key="2">
    <source>
        <dbReference type="Pfam" id="PF01575"/>
    </source>
</evidence>
<dbReference type="GO" id="GO:0044594">
    <property type="term" value="F:17-beta-hydroxysteroid dehydrogenase (NAD+) activity"/>
    <property type="evidence" value="ECO:0007669"/>
    <property type="project" value="TreeGrafter"/>
</dbReference>
<protein>
    <recommendedName>
        <fullName evidence="5">MaoC-like domain-containing protein</fullName>
    </recommendedName>
</protein>
<dbReference type="InterPro" id="IPR002539">
    <property type="entry name" value="MaoC-like_dom"/>
</dbReference>
<dbReference type="AlphaFoldDB" id="A0A381YK36"/>
<accession>A0A381YK36</accession>
<dbReference type="GO" id="GO:0004300">
    <property type="term" value="F:enoyl-CoA hydratase activity"/>
    <property type="evidence" value="ECO:0007669"/>
    <property type="project" value="TreeGrafter"/>
</dbReference>
<organism evidence="4">
    <name type="scientific">marine metagenome</name>
    <dbReference type="NCBI Taxonomy" id="408172"/>
    <lineage>
        <taxon>unclassified sequences</taxon>
        <taxon>metagenomes</taxon>
        <taxon>ecological metagenomes</taxon>
    </lineage>
</organism>
<dbReference type="Pfam" id="PF01575">
    <property type="entry name" value="MaoC_dehydratas"/>
    <property type="match status" value="1"/>
</dbReference>
<dbReference type="GO" id="GO:0006635">
    <property type="term" value="P:fatty acid beta-oxidation"/>
    <property type="evidence" value="ECO:0007669"/>
    <property type="project" value="TreeGrafter"/>
</dbReference>
<reference evidence="4" key="1">
    <citation type="submission" date="2018-05" db="EMBL/GenBank/DDBJ databases">
        <authorList>
            <person name="Lanie J.A."/>
            <person name="Ng W.-L."/>
            <person name="Kazmierczak K.M."/>
            <person name="Andrzejewski T.M."/>
            <person name="Davidsen T.M."/>
            <person name="Wayne K.J."/>
            <person name="Tettelin H."/>
            <person name="Glass J.I."/>
            <person name="Rusch D."/>
            <person name="Podicherti R."/>
            <person name="Tsui H.-C.T."/>
            <person name="Winkler M.E."/>
        </authorList>
    </citation>
    <scope>NUCLEOTIDE SEQUENCE</scope>
</reference>
<dbReference type="Pfam" id="PF22622">
    <property type="entry name" value="MFE-2_hydrat-2_N"/>
    <property type="match status" value="1"/>
</dbReference>
<dbReference type="Gene3D" id="3.10.129.10">
    <property type="entry name" value="Hotdog Thioesterase"/>
    <property type="match status" value="1"/>
</dbReference>
<evidence type="ECO:0000259" key="3">
    <source>
        <dbReference type="Pfam" id="PF22622"/>
    </source>
</evidence>
<name>A0A381YK36_9ZZZZ</name>
<dbReference type="EMBL" id="UINC01018421">
    <property type="protein sequence ID" value="SVA77365.1"/>
    <property type="molecule type" value="Genomic_DNA"/>
</dbReference>
<proteinExistence type="predicted"/>
<dbReference type="SUPFAM" id="SSF54637">
    <property type="entry name" value="Thioesterase/thiol ester dehydrase-isomerase"/>
    <property type="match status" value="2"/>
</dbReference>